<feature type="region of interest" description="Disordered" evidence="1">
    <location>
        <begin position="1"/>
        <end position="25"/>
    </location>
</feature>
<keyword evidence="3" id="KW-1185">Reference proteome</keyword>
<protein>
    <submittedName>
        <fullName evidence="2">Uncharacterized protein</fullName>
    </submittedName>
</protein>
<feature type="region of interest" description="Disordered" evidence="1">
    <location>
        <begin position="186"/>
        <end position="239"/>
    </location>
</feature>
<sequence length="239" mass="28176">MSNESAKAVPSTPKRSSRPAPPDTWRRARFFNDYDEHHNDEPVQDIATRHGIGRRTAFNWLAERRIYSSPVAVHRMRRVKAEDKGHKLGRLFKIPQDTLDKMCKAATNPVRWKPLSMQRLYWEIPTTVRTLQWNLKKRKKGAGIEEEERENPENQAEEHEQVQDWAVHMYSWVNYYKKGPFNFYSEDDPKNNLLPTPKLPGKPRKKKNETWEQYGERVTNWEASRPPEVELQTTGAHMA</sequence>
<name>A0A6A6E0L5_9PEZI</name>
<evidence type="ECO:0000313" key="3">
    <source>
        <dbReference type="Proteomes" id="UP000800200"/>
    </source>
</evidence>
<proteinExistence type="predicted"/>
<feature type="region of interest" description="Disordered" evidence="1">
    <location>
        <begin position="136"/>
        <end position="161"/>
    </location>
</feature>
<dbReference type="EMBL" id="ML994636">
    <property type="protein sequence ID" value="KAF2184783.1"/>
    <property type="molecule type" value="Genomic_DNA"/>
</dbReference>
<accession>A0A6A6E0L5</accession>
<gene>
    <name evidence="2" type="ORF">K469DRAFT_688400</name>
</gene>
<organism evidence="2 3">
    <name type="scientific">Zopfia rhizophila CBS 207.26</name>
    <dbReference type="NCBI Taxonomy" id="1314779"/>
    <lineage>
        <taxon>Eukaryota</taxon>
        <taxon>Fungi</taxon>
        <taxon>Dikarya</taxon>
        <taxon>Ascomycota</taxon>
        <taxon>Pezizomycotina</taxon>
        <taxon>Dothideomycetes</taxon>
        <taxon>Dothideomycetes incertae sedis</taxon>
        <taxon>Zopfiaceae</taxon>
        <taxon>Zopfia</taxon>
    </lineage>
</organism>
<evidence type="ECO:0000313" key="2">
    <source>
        <dbReference type="EMBL" id="KAF2184783.1"/>
    </source>
</evidence>
<dbReference type="AlphaFoldDB" id="A0A6A6E0L5"/>
<dbReference type="Proteomes" id="UP000800200">
    <property type="component" value="Unassembled WGS sequence"/>
</dbReference>
<reference evidence="2" key="1">
    <citation type="journal article" date="2020" name="Stud. Mycol.">
        <title>101 Dothideomycetes genomes: a test case for predicting lifestyles and emergence of pathogens.</title>
        <authorList>
            <person name="Haridas S."/>
            <person name="Albert R."/>
            <person name="Binder M."/>
            <person name="Bloem J."/>
            <person name="Labutti K."/>
            <person name="Salamov A."/>
            <person name="Andreopoulos B."/>
            <person name="Baker S."/>
            <person name="Barry K."/>
            <person name="Bills G."/>
            <person name="Bluhm B."/>
            <person name="Cannon C."/>
            <person name="Castanera R."/>
            <person name="Culley D."/>
            <person name="Daum C."/>
            <person name="Ezra D."/>
            <person name="Gonzalez J."/>
            <person name="Henrissat B."/>
            <person name="Kuo A."/>
            <person name="Liang C."/>
            <person name="Lipzen A."/>
            <person name="Lutzoni F."/>
            <person name="Magnuson J."/>
            <person name="Mondo S."/>
            <person name="Nolan M."/>
            <person name="Ohm R."/>
            <person name="Pangilinan J."/>
            <person name="Park H.-J."/>
            <person name="Ramirez L."/>
            <person name="Alfaro M."/>
            <person name="Sun H."/>
            <person name="Tritt A."/>
            <person name="Yoshinaga Y."/>
            <person name="Zwiers L.-H."/>
            <person name="Turgeon B."/>
            <person name="Goodwin S."/>
            <person name="Spatafora J."/>
            <person name="Crous P."/>
            <person name="Grigoriev I."/>
        </authorList>
    </citation>
    <scope>NUCLEOTIDE SEQUENCE</scope>
    <source>
        <strain evidence="2">CBS 207.26</strain>
    </source>
</reference>
<dbReference type="OrthoDB" id="3794698at2759"/>
<evidence type="ECO:0000256" key="1">
    <source>
        <dbReference type="SAM" id="MobiDB-lite"/>
    </source>
</evidence>